<dbReference type="InterPro" id="IPR036443">
    <property type="entry name" value="Znf_RanBP2_sf"/>
</dbReference>
<feature type="region of interest" description="Disordered" evidence="6">
    <location>
        <begin position="433"/>
        <end position="476"/>
    </location>
</feature>
<keyword evidence="3" id="KW-0862">Zinc</keyword>
<dbReference type="SMART" id="SM00547">
    <property type="entry name" value="ZnF_RBZ"/>
    <property type="match status" value="2"/>
</dbReference>
<accession>A0A1Z8JN70</accession>
<dbReference type="EMBL" id="NHMM01000004">
    <property type="protein sequence ID" value="OUT22020.1"/>
    <property type="molecule type" value="Genomic_DNA"/>
</dbReference>
<dbReference type="Pfam" id="PF00076">
    <property type="entry name" value="RRM_1"/>
    <property type="match status" value="1"/>
</dbReference>
<dbReference type="GO" id="GO:0008270">
    <property type="term" value="F:zinc ion binding"/>
    <property type="evidence" value="ECO:0007669"/>
    <property type="project" value="UniProtKB-KW"/>
</dbReference>
<feature type="domain" description="RanBP2-type" evidence="8">
    <location>
        <begin position="481"/>
        <end position="512"/>
    </location>
</feature>
<keyword evidence="4" id="KW-0694">RNA-binding</keyword>
<dbReference type="Gene3D" id="3.30.70.330">
    <property type="match status" value="1"/>
</dbReference>
<evidence type="ECO:0000259" key="8">
    <source>
        <dbReference type="PROSITE" id="PS50199"/>
    </source>
</evidence>
<dbReference type="PANTHER" id="PTHR23111">
    <property type="entry name" value="ZINC FINGER PROTEIN"/>
    <property type="match status" value="1"/>
</dbReference>
<dbReference type="GO" id="GO:0003729">
    <property type="term" value="F:mRNA binding"/>
    <property type="evidence" value="ECO:0007669"/>
    <property type="project" value="TreeGrafter"/>
</dbReference>
<dbReference type="Gene3D" id="4.10.1060.10">
    <property type="entry name" value="Zinc finger, RanBP2-type"/>
    <property type="match status" value="2"/>
</dbReference>
<evidence type="ECO:0000259" key="7">
    <source>
        <dbReference type="PROSITE" id="PS50102"/>
    </source>
</evidence>
<evidence type="ECO:0000313" key="10">
    <source>
        <dbReference type="Proteomes" id="UP000195871"/>
    </source>
</evidence>
<dbReference type="Proteomes" id="UP000195871">
    <property type="component" value="Unassembled WGS sequence"/>
</dbReference>
<name>A0A1Z8JN70_PICKU</name>
<dbReference type="PROSITE" id="PS01358">
    <property type="entry name" value="ZF_RANBP2_1"/>
    <property type="match status" value="2"/>
</dbReference>
<keyword evidence="2 5" id="KW-0863">Zinc-finger</keyword>
<gene>
    <name evidence="9" type="ORF">CAS74_003006</name>
</gene>
<evidence type="ECO:0008006" key="11">
    <source>
        <dbReference type="Google" id="ProtNLM"/>
    </source>
</evidence>
<comment type="caution">
    <text evidence="9">The sequence shown here is derived from an EMBL/GenBank/DDBJ whole genome shotgun (WGS) entry which is preliminary data.</text>
</comment>
<dbReference type="InterPro" id="IPR035979">
    <property type="entry name" value="RBD_domain_sf"/>
</dbReference>
<dbReference type="PROSITE" id="PS50102">
    <property type="entry name" value="RRM"/>
    <property type="match status" value="1"/>
</dbReference>
<evidence type="ECO:0000256" key="2">
    <source>
        <dbReference type="ARBA" id="ARBA00022771"/>
    </source>
</evidence>
<protein>
    <recommendedName>
        <fullName evidence="11">Asparagine-rich protein</fullName>
    </recommendedName>
</protein>
<dbReference type="FunFam" id="4.10.1060.10:FF:000024">
    <property type="entry name" value="RNA-binding protein"/>
    <property type="match status" value="1"/>
</dbReference>
<feature type="domain" description="RRM" evidence="7">
    <location>
        <begin position="240"/>
        <end position="323"/>
    </location>
</feature>
<evidence type="ECO:0000256" key="1">
    <source>
        <dbReference type="ARBA" id="ARBA00022723"/>
    </source>
</evidence>
<feature type="domain" description="RanBP2-type" evidence="8">
    <location>
        <begin position="344"/>
        <end position="373"/>
    </location>
</feature>
<proteinExistence type="predicted"/>
<dbReference type="Pfam" id="PF00641">
    <property type="entry name" value="Zn_ribbon_RanBP"/>
    <property type="match status" value="2"/>
</dbReference>
<sequence>MKEEELAGPKALELGPGGSTHLVSTTLSGESSLKKSDSSTLFIYIDFEYEDQSGEDKDNRHSNTSNDMNMLNFKKLSYSVVDSTIYDVLESKEYDIKEVKEFIDKLTDSINDFAFSQKKPFCFVVLKGWDLRLKFIKYCKDNELQLPNYLEYPNYFDLYKEYIKFEEVNGNAEFNSIEYKKLDLDTIKKKFSIESTELSNIDAMIQITRKMHELSKFKFIFQKPHDLNLDLSYFFNEKSKIIYITNLPNDTTQSELDSVFNQQNDRSITFWLIKNPNYNGGNSMNLTLSGFIIFNSHEEAIKALTLNGSSFNNKLIEVQPSSIEVFNKAQDILISFPTSKNKPRPGDWNCPSCGFSNFQRRTACFRCSFPIASVTTIQESIYGNNNYNGGLSKPNNNQLYNGNLGNIGNSGNSSGNIGNSGYINNNIGNNGNSSNSSITNNNNNSNNNNSNNNTNNNNINTNGGNNNGNLNNRQNSNVPFRAGDWKCLNEACSYHNFAKNVCCLKCGSQRVQSAIINGHVHNNHKNRNHLVDYNTRSNSLPQLSQQNYNGNNNGSSSYKYIKPISSSSQLSNGSSNPVHAGFEFDLQSKFNHLNISTPNTSGMNTPPISTSSTPTSTINNYMNAFGGINNVTGPIPSGLNDFGFDVTRTLSTPTPGMNMSGLGGIDNINGAMLNGMSGIGMNTGLSNMNMRNMNNLNGISNVNNMNIGSMNNNSSSLNNMNLNSLTLNNNVNHLRSINNTNNLNDVGNVNLRNLNNMNLNEVNLSMGYGMGIGMGMGMGMGGMNVFGSSGLNNEI</sequence>
<evidence type="ECO:0000256" key="3">
    <source>
        <dbReference type="ARBA" id="ARBA00022833"/>
    </source>
</evidence>
<dbReference type="SUPFAM" id="SSF90209">
    <property type="entry name" value="Ran binding protein zinc finger-like"/>
    <property type="match status" value="2"/>
</dbReference>
<dbReference type="PROSITE" id="PS50199">
    <property type="entry name" value="ZF_RANBP2_2"/>
    <property type="match status" value="2"/>
</dbReference>
<evidence type="ECO:0000256" key="6">
    <source>
        <dbReference type="SAM" id="MobiDB-lite"/>
    </source>
</evidence>
<dbReference type="AlphaFoldDB" id="A0A1Z8JN70"/>
<reference evidence="9 10" key="1">
    <citation type="submission" date="2017-05" db="EMBL/GenBank/DDBJ databases">
        <title>The Genome Sequence of Candida krusei Ckrusei653.</title>
        <authorList>
            <person name="Cuomo C."/>
            <person name="Forche A."/>
            <person name="Young S."/>
            <person name="Abouelleil A."/>
            <person name="Cao P."/>
            <person name="Chapman S."/>
            <person name="Cusick C."/>
            <person name="Shea T."/>
            <person name="Nusbaum C."/>
            <person name="Birren B."/>
        </authorList>
    </citation>
    <scope>NUCLEOTIDE SEQUENCE [LARGE SCALE GENOMIC DNA]</scope>
    <source>
        <strain evidence="9 10">Ckrusei653</strain>
    </source>
</reference>
<dbReference type="InterPro" id="IPR012677">
    <property type="entry name" value="Nucleotide-bd_a/b_plait_sf"/>
</dbReference>
<dbReference type="InterPro" id="IPR001876">
    <property type="entry name" value="Znf_RanBP2"/>
</dbReference>
<evidence type="ECO:0000313" key="9">
    <source>
        <dbReference type="EMBL" id="OUT22020.1"/>
    </source>
</evidence>
<evidence type="ECO:0000256" key="4">
    <source>
        <dbReference type="PROSITE-ProRule" id="PRU00176"/>
    </source>
</evidence>
<dbReference type="SUPFAM" id="SSF54928">
    <property type="entry name" value="RNA-binding domain, RBD"/>
    <property type="match status" value="1"/>
</dbReference>
<keyword evidence="1" id="KW-0479">Metal-binding</keyword>
<evidence type="ECO:0000256" key="5">
    <source>
        <dbReference type="PROSITE-ProRule" id="PRU00322"/>
    </source>
</evidence>
<dbReference type="SMART" id="SM00360">
    <property type="entry name" value="RRM"/>
    <property type="match status" value="1"/>
</dbReference>
<organism evidence="9 10">
    <name type="scientific">Pichia kudriavzevii</name>
    <name type="common">Yeast</name>
    <name type="synonym">Issatchenkia orientalis</name>
    <dbReference type="NCBI Taxonomy" id="4909"/>
    <lineage>
        <taxon>Eukaryota</taxon>
        <taxon>Fungi</taxon>
        <taxon>Dikarya</taxon>
        <taxon>Ascomycota</taxon>
        <taxon>Saccharomycotina</taxon>
        <taxon>Pichiomycetes</taxon>
        <taxon>Pichiales</taxon>
        <taxon>Pichiaceae</taxon>
        <taxon>Pichia</taxon>
    </lineage>
</organism>
<dbReference type="VEuPathDB" id="FungiDB:C5L36_0E02490"/>
<dbReference type="InterPro" id="IPR000504">
    <property type="entry name" value="RRM_dom"/>
</dbReference>
<dbReference type="PANTHER" id="PTHR23111:SF40">
    <property type="entry name" value="RNA-BINDING PROTEIN INVOLVED IN HETEROCHROMATIN ASSEMBLY-RELATED"/>
    <property type="match status" value="1"/>
</dbReference>